<dbReference type="PANTHER" id="PTHR32322">
    <property type="entry name" value="INNER MEMBRANE TRANSPORTER"/>
    <property type="match status" value="1"/>
</dbReference>
<feature type="transmembrane region" description="Helical" evidence="6">
    <location>
        <begin position="63"/>
        <end position="83"/>
    </location>
</feature>
<evidence type="ECO:0000313" key="8">
    <source>
        <dbReference type="EMBL" id="MCW6038259.1"/>
    </source>
</evidence>
<protein>
    <submittedName>
        <fullName evidence="8">DMT family transporter</fullName>
    </submittedName>
</protein>
<feature type="transmembrane region" description="Helical" evidence="6">
    <location>
        <begin position="179"/>
        <end position="198"/>
    </location>
</feature>
<reference evidence="8 9" key="1">
    <citation type="submission" date="2021-08" db="EMBL/GenBank/DDBJ databases">
        <title>Draft genome sequence of Spirulina subsalsa with high tolerance to salinity and hype-accumulation of phycocyanin.</title>
        <authorList>
            <person name="Pei H."/>
            <person name="Jiang L."/>
        </authorList>
    </citation>
    <scope>NUCLEOTIDE SEQUENCE [LARGE SCALE GENOMIC DNA]</scope>
    <source>
        <strain evidence="8 9">FACHB-351</strain>
    </source>
</reference>
<dbReference type="SUPFAM" id="SSF103481">
    <property type="entry name" value="Multidrug resistance efflux transporter EmrE"/>
    <property type="match status" value="2"/>
</dbReference>
<keyword evidence="4 6" id="KW-1133">Transmembrane helix</keyword>
<feature type="transmembrane region" description="Helical" evidence="6">
    <location>
        <begin position="245"/>
        <end position="264"/>
    </location>
</feature>
<feature type="domain" description="EamA" evidence="7">
    <location>
        <begin position="4"/>
        <end position="135"/>
    </location>
</feature>
<dbReference type="Proteomes" id="UP001526426">
    <property type="component" value="Unassembled WGS sequence"/>
</dbReference>
<dbReference type="RefSeq" id="WP_265266162.1">
    <property type="nucleotide sequence ID" value="NZ_JAIHOM010000120.1"/>
</dbReference>
<feature type="domain" description="EamA" evidence="7">
    <location>
        <begin position="150"/>
        <end position="286"/>
    </location>
</feature>
<proteinExistence type="inferred from homology"/>
<dbReference type="EMBL" id="JAIHOM010000120">
    <property type="protein sequence ID" value="MCW6038259.1"/>
    <property type="molecule type" value="Genomic_DNA"/>
</dbReference>
<feature type="transmembrane region" description="Helical" evidence="6">
    <location>
        <begin position="270"/>
        <end position="287"/>
    </location>
</feature>
<keyword evidence="3 6" id="KW-0812">Transmembrane</keyword>
<evidence type="ECO:0000256" key="3">
    <source>
        <dbReference type="ARBA" id="ARBA00022692"/>
    </source>
</evidence>
<keyword evidence="9" id="KW-1185">Reference proteome</keyword>
<dbReference type="Pfam" id="PF00892">
    <property type="entry name" value="EamA"/>
    <property type="match status" value="2"/>
</dbReference>
<evidence type="ECO:0000256" key="5">
    <source>
        <dbReference type="ARBA" id="ARBA00023136"/>
    </source>
</evidence>
<feature type="transmembrane region" description="Helical" evidence="6">
    <location>
        <begin position="213"/>
        <end position="233"/>
    </location>
</feature>
<comment type="subcellular location">
    <subcellularLocation>
        <location evidence="1">Membrane</location>
        <topology evidence="1">Multi-pass membrane protein</topology>
    </subcellularLocation>
</comment>
<keyword evidence="5 6" id="KW-0472">Membrane</keyword>
<name>A0ABT3LAZ6_9CYAN</name>
<evidence type="ECO:0000259" key="7">
    <source>
        <dbReference type="Pfam" id="PF00892"/>
    </source>
</evidence>
<evidence type="ECO:0000256" key="1">
    <source>
        <dbReference type="ARBA" id="ARBA00004141"/>
    </source>
</evidence>
<dbReference type="InterPro" id="IPR050638">
    <property type="entry name" value="AA-Vitamin_Transporters"/>
</dbReference>
<gene>
    <name evidence="8" type="ORF">K4A83_18555</name>
</gene>
<dbReference type="InterPro" id="IPR000620">
    <property type="entry name" value="EamA_dom"/>
</dbReference>
<feature type="transmembrane region" description="Helical" evidence="6">
    <location>
        <begin position="95"/>
        <end position="114"/>
    </location>
</feature>
<accession>A0ABT3LAZ6</accession>
<feature type="transmembrane region" description="Helical" evidence="6">
    <location>
        <begin position="7"/>
        <end position="24"/>
    </location>
</feature>
<evidence type="ECO:0000256" key="6">
    <source>
        <dbReference type="SAM" id="Phobius"/>
    </source>
</evidence>
<comment type="caution">
    <text evidence="8">The sequence shown here is derived from an EMBL/GenBank/DDBJ whole genome shotgun (WGS) entry which is preliminary data.</text>
</comment>
<evidence type="ECO:0000313" key="9">
    <source>
        <dbReference type="Proteomes" id="UP001526426"/>
    </source>
</evidence>
<organism evidence="8 9">
    <name type="scientific">Spirulina subsalsa FACHB-351</name>
    <dbReference type="NCBI Taxonomy" id="234711"/>
    <lineage>
        <taxon>Bacteria</taxon>
        <taxon>Bacillati</taxon>
        <taxon>Cyanobacteriota</taxon>
        <taxon>Cyanophyceae</taxon>
        <taxon>Spirulinales</taxon>
        <taxon>Spirulinaceae</taxon>
        <taxon>Spirulina</taxon>
    </lineage>
</organism>
<evidence type="ECO:0000256" key="4">
    <source>
        <dbReference type="ARBA" id="ARBA00022989"/>
    </source>
</evidence>
<comment type="similarity">
    <text evidence="2">Belongs to the EamA transporter family.</text>
</comment>
<dbReference type="Gene3D" id="1.10.3730.20">
    <property type="match status" value="1"/>
</dbReference>
<feature type="transmembrane region" description="Helical" evidence="6">
    <location>
        <begin position="153"/>
        <end position="172"/>
    </location>
</feature>
<dbReference type="PANTHER" id="PTHR32322:SF2">
    <property type="entry name" value="EAMA DOMAIN-CONTAINING PROTEIN"/>
    <property type="match status" value="1"/>
</dbReference>
<feature type="transmembrane region" description="Helical" evidence="6">
    <location>
        <begin position="121"/>
        <end position="141"/>
    </location>
</feature>
<evidence type="ECO:0000256" key="2">
    <source>
        <dbReference type="ARBA" id="ARBA00007362"/>
    </source>
</evidence>
<feature type="transmembrane region" description="Helical" evidence="6">
    <location>
        <begin position="30"/>
        <end position="51"/>
    </location>
</feature>
<sequence>MIYFKLVATAIIWGGTFIAGRIVVQALHPFSAAFCRFALASFCLVLLTYHVEQKLPRVRWSQVIGLVVLGLSGVFAYNTFFFWGLQTTPASRASLIIALNPIAVALASAIFLRYRLSSLQIFGILLSFSGAAFIIAQGNPLHLFREGISTGDLWLFGCVISWCIYSIVGKWVMQDLSPLVATTYACFIGTVALLPLALDTGLWEILPDLNLNHWLSLIYLGLFGSAIGFNWYYEGIRTIGPTRAAIFINLVPVSAIFLGVSLLGETVTPLLIAGGILVLLGVSWTNLG</sequence>
<dbReference type="InterPro" id="IPR037185">
    <property type="entry name" value="EmrE-like"/>
</dbReference>